<accession>A0A2N1NG07</accession>
<sequence>MPLCACSHNTIYIIKIVVPKSLIHSLLLLICLEHTFKLSQILRKIKCVNIESFLTLAL</sequence>
<keyword evidence="1" id="KW-0472">Membrane</keyword>
<gene>
    <name evidence="2" type="ORF">RhiirC2_742002</name>
</gene>
<comment type="caution">
    <text evidence="2">The sequence shown here is derived from an EMBL/GenBank/DDBJ whole genome shotgun (WGS) entry which is preliminary data.</text>
</comment>
<dbReference type="EMBL" id="LLXL01000412">
    <property type="protein sequence ID" value="PKK72842.1"/>
    <property type="molecule type" value="Genomic_DNA"/>
</dbReference>
<protein>
    <submittedName>
        <fullName evidence="2">Uncharacterized protein</fullName>
    </submittedName>
</protein>
<name>A0A2N1NG07_9GLOM</name>
<evidence type="ECO:0000313" key="3">
    <source>
        <dbReference type="Proteomes" id="UP000233469"/>
    </source>
</evidence>
<dbReference type="AlphaFoldDB" id="A0A2N1NG07"/>
<dbReference type="Proteomes" id="UP000233469">
    <property type="component" value="Unassembled WGS sequence"/>
</dbReference>
<evidence type="ECO:0000313" key="2">
    <source>
        <dbReference type="EMBL" id="PKK72842.1"/>
    </source>
</evidence>
<organism evidence="2 3">
    <name type="scientific">Rhizophagus irregularis</name>
    <dbReference type="NCBI Taxonomy" id="588596"/>
    <lineage>
        <taxon>Eukaryota</taxon>
        <taxon>Fungi</taxon>
        <taxon>Fungi incertae sedis</taxon>
        <taxon>Mucoromycota</taxon>
        <taxon>Glomeromycotina</taxon>
        <taxon>Glomeromycetes</taxon>
        <taxon>Glomerales</taxon>
        <taxon>Glomeraceae</taxon>
        <taxon>Rhizophagus</taxon>
    </lineage>
</organism>
<feature type="transmembrane region" description="Helical" evidence="1">
    <location>
        <begin position="12"/>
        <end position="36"/>
    </location>
</feature>
<proteinExistence type="predicted"/>
<evidence type="ECO:0000256" key="1">
    <source>
        <dbReference type="SAM" id="Phobius"/>
    </source>
</evidence>
<reference evidence="2 3" key="1">
    <citation type="submission" date="2016-04" db="EMBL/GenBank/DDBJ databases">
        <title>Genome analyses suggest a sexual origin of heterokaryosis in a supposedly ancient asexual fungus.</title>
        <authorList>
            <person name="Ropars J."/>
            <person name="Sedzielewska K."/>
            <person name="Noel J."/>
            <person name="Charron P."/>
            <person name="Farinelli L."/>
            <person name="Marton T."/>
            <person name="Kruger M."/>
            <person name="Pelin A."/>
            <person name="Brachmann A."/>
            <person name="Corradi N."/>
        </authorList>
    </citation>
    <scope>NUCLEOTIDE SEQUENCE [LARGE SCALE GENOMIC DNA]</scope>
    <source>
        <strain evidence="2 3">C2</strain>
    </source>
</reference>
<keyword evidence="1" id="KW-0812">Transmembrane</keyword>
<keyword evidence="1" id="KW-1133">Transmembrane helix</keyword>
<reference evidence="2 3" key="2">
    <citation type="submission" date="2017-10" db="EMBL/GenBank/DDBJ databases">
        <title>Extensive intraspecific genome diversity in a model arbuscular mycorrhizal fungus.</title>
        <authorList>
            <person name="Chen E.C.H."/>
            <person name="Morin E."/>
            <person name="Baudet D."/>
            <person name="Noel J."/>
            <person name="Ndikumana S."/>
            <person name="Charron P."/>
            <person name="St-Onge C."/>
            <person name="Giorgi J."/>
            <person name="Grigoriev I.V."/>
            <person name="Roux C."/>
            <person name="Martin F.M."/>
            <person name="Corradi N."/>
        </authorList>
    </citation>
    <scope>NUCLEOTIDE SEQUENCE [LARGE SCALE GENOMIC DNA]</scope>
    <source>
        <strain evidence="2 3">C2</strain>
    </source>
</reference>